<proteinExistence type="predicted"/>
<comment type="caution">
    <text evidence="1">The sequence shown here is derived from an EMBL/GenBank/DDBJ whole genome shotgun (WGS) entry which is preliminary data.</text>
</comment>
<keyword evidence="2" id="KW-1185">Reference proteome</keyword>
<accession>A0ACC1MGE9</accession>
<protein>
    <submittedName>
        <fullName evidence="1">Uncharacterized protein</fullName>
    </submittedName>
</protein>
<gene>
    <name evidence="1" type="ORF">NUW54_g14154</name>
</gene>
<name>A0ACC1MGE9_9APHY</name>
<dbReference type="EMBL" id="JANSHE010007064">
    <property type="protein sequence ID" value="KAJ2965334.1"/>
    <property type="molecule type" value="Genomic_DNA"/>
</dbReference>
<sequence>MGERTEDGTDKENDIRLSFDRGEDKENTAVALQTPGLSLRLSRGLGSFFAPSLEGSPAGRSAADGVRSPLRELPTR</sequence>
<dbReference type="Proteomes" id="UP001144978">
    <property type="component" value="Unassembled WGS sequence"/>
</dbReference>
<organism evidence="1 2">
    <name type="scientific">Trametes sanguinea</name>
    <dbReference type="NCBI Taxonomy" id="158606"/>
    <lineage>
        <taxon>Eukaryota</taxon>
        <taxon>Fungi</taxon>
        <taxon>Dikarya</taxon>
        <taxon>Basidiomycota</taxon>
        <taxon>Agaricomycotina</taxon>
        <taxon>Agaricomycetes</taxon>
        <taxon>Polyporales</taxon>
        <taxon>Polyporaceae</taxon>
        <taxon>Trametes</taxon>
    </lineage>
</organism>
<evidence type="ECO:0000313" key="2">
    <source>
        <dbReference type="Proteomes" id="UP001144978"/>
    </source>
</evidence>
<evidence type="ECO:0000313" key="1">
    <source>
        <dbReference type="EMBL" id="KAJ2965334.1"/>
    </source>
</evidence>
<reference evidence="1" key="1">
    <citation type="submission" date="2022-08" db="EMBL/GenBank/DDBJ databases">
        <title>Genome Sequence of Pycnoporus sanguineus.</title>
        <authorList>
            <person name="Buettner E."/>
        </authorList>
    </citation>
    <scope>NUCLEOTIDE SEQUENCE</scope>
    <source>
        <strain evidence="1">CG-C14</strain>
    </source>
</reference>